<dbReference type="AlphaFoldDB" id="A0A1Y4SVD6"/>
<evidence type="ECO:0000313" key="2">
    <source>
        <dbReference type="Proteomes" id="UP000195305"/>
    </source>
</evidence>
<accession>A0A1Y4SVD6</accession>
<evidence type="ECO:0000313" key="1">
    <source>
        <dbReference type="EMBL" id="OUQ33886.1"/>
    </source>
</evidence>
<gene>
    <name evidence="1" type="ORF">B5E75_08690</name>
</gene>
<dbReference type="RefSeq" id="WP_087358427.1">
    <property type="nucleotide sequence ID" value="NZ_AP031415.1"/>
</dbReference>
<reference evidence="1 2" key="1">
    <citation type="journal article" date="2018" name="BMC Genomics">
        <title>Whole genome sequencing and function prediction of 133 gut anaerobes isolated from chicken caecum in pure cultures.</title>
        <authorList>
            <person name="Medvecky M."/>
            <person name="Cejkova D."/>
            <person name="Polansky O."/>
            <person name="Karasova D."/>
            <person name="Kubasova T."/>
            <person name="Cizek A."/>
            <person name="Rychlik I."/>
        </authorList>
    </citation>
    <scope>NUCLEOTIDE SEQUENCE [LARGE SCALE GENOMIC DNA]</scope>
    <source>
        <strain evidence="1 2">An13</strain>
    </source>
</reference>
<dbReference type="Proteomes" id="UP000195305">
    <property type="component" value="Unassembled WGS sequence"/>
</dbReference>
<keyword evidence="2" id="KW-1185">Reference proteome</keyword>
<name>A0A1Y4SVD6_9FIRM</name>
<organism evidence="1 2">
    <name type="scientific">Massilimicrobiota timonensis</name>
    <dbReference type="NCBI Taxonomy" id="1776392"/>
    <lineage>
        <taxon>Bacteria</taxon>
        <taxon>Bacillati</taxon>
        <taxon>Bacillota</taxon>
        <taxon>Erysipelotrichia</taxon>
        <taxon>Erysipelotrichales</taxon>
        <taxon>Erysipelotrichaceae</taxon>
        <taxon>Massilimicrobiota</taxon>
    </lineage>
</organism>
<comment type="caution">
    <text evidence="1">The sequence shown here is derived from an EMBL/GenBank/DDBJ whole genome shotgun (WGS) entry which is preliminary data.</text>
</comment>
<protein>
    <submittedName>
        <fullName evidence="1">Uncharacterized protein</fullName>
    </submittedName>
</protein>
<sequence>MKQTLTLEDIDDYVQALTAFLPTPTQRKMIQEYQSAIEKNPQYQVLIQRKLAIANIPTTFLQKQTISIQEIIENTLQELKVKVQGQIEKTFSVSTYRMSFARGEDVDMNQIGIGYQDHELDLYVHPELLKNYSFILMKDGQEILPDEIIEEGGEGYIIFDHIDEDDEFEIIIKESA</sequence>
<dbReference type="EMBL" id="NFLJ01000023">
    <property type="protein sequence ID" value="OUQ33886.1"/>
    <property type="molecule type" value="Genomic_DNA"/>
</dbReference>
<proteinExistence type="predicted"/>